<evidence type="ECO:0000256" key="3">
    <source>
        <dbReference type="SAM" id="MobiDB-lite"/>
    </source>
</evidence>
<dbReference type="GO" id="GO:0006820">
    <property type="term" value="P:monoatomic anion transport"/>
    <property type="evidence" value="ECO:0007669"/>
    <property type="project" value="TreeGrafter"/>
</dbReference>
<feature type="compositionally biased region" description="Basic and acidic residues" evidence="3">
    <location>
        <begin position="179"/>
        <end position="193"/>
    </location>
</feature>
<gene>
    <name evidence="5" type="ORF">FCC1311_086762</name>
</gene>
<feature type="transmembrane region" description="Helical" evidence="4">
    <location>
        <begin position="233"/>
        <end position="254"/>
    </location>
</feature>
<comment type="subcellular location">
    <subcellularLocation>
        <location evidence="1">Membrane</location>
        <topology evidence="1">Multi-pass membrane protein</topology>
    </subcellularLocation>
</comment>
<feature type="transmembrane region" description="Helical" evidence="4">
    <location>
        <begin position="778"/>
        <end position="799"/>
    </location>
</feature>
<evidence type="ECO:0000313" key="6">
    <source>
        <dbReference type="Proteomes" id="UP000241890"/>
    </source>
</evidence>
<feature type="compositionally biased region" description="Polar residues" evidence="3">
    <location>
        <begin position="94"/>
        <end position="106"/>
    </location>
</feature>
<feature type="compositionally biased region" description="Polar residues" evidence="3">
    <location>
        <begin position="1011"/>
        <end position="1021"/>
    </location>
</feature>
<dbReference type="GO" id="GO:0005886">
    <property type="term" value="C:plasma membrane"/>
    <property type="evidence" value="ECO:0007669"/>
    <property type="project" value="TreeGrafter"/>
</dbReference>
<dbReference type="OrthoDB" id="544685at2759"/>
<feature type="transmembrane region" description="Helical" evidence="4">
    <location>
        <begin position="266"/>
        <end position="290"/>
    </location>
</feature>
<feature type="region of interest" description="Disordered" evidence="3">
    <location>
        <begin position="494"/>
        <end position="525"/>
    </location>
</feature>
<feature type="compositionally biased region" description="Low complexity" evidence="3">
    <location>
        <begin position="569"/>
        <end position="579"/>
    </location>
</feature>
<keyword evidence="4" id="KW-1133">Transmembrane helix</keyword>
<feature type="transmembrane region" description="Helical" evidence="4">
    <location>
        <begin position="320"/>
        <end position="339"/>
    </location>
</feature>
<dbReference type="PANTHER" id="PTHR31618">
    <property type="entry name" value="MECHANOSENSITIVE ION CHANNEL PROTEIN 5"/>
    <property type="match status" value="1"/>
</dbReference>
<organism evidence="5 6">
    <name type="scientific">Hondaea fermentalgiana</name>
    <dbReference type="NCBI Taxonomy" id="2315210"/>
    <lineage>
        <taxon>Eukaryota</taxon>
        <taxon>Sar</taxon>
        <taxon>Stramenopiles</taxon>
        <taxon>Bigyra</taxon>
        <taxon>Labyrinthulomycetes</taxon>
        <taxon>Thraustochytrida</taxon>
        <taxon>Thraustochytriidae</taxon>
        <taxon>Hondaea</taxon>
    </lineage>
</organism>
<dbReference type="GO" id="GO:0008381">
    <property type="term" value="F:mechanosensitive monoatomic ion channel activity"/>
    <property type="evidence" value="ECO:0007669"/>
    <property type="project" value="TreeGrafter"/>
</dbReference>
<dbReference type="AlphaFoldDB" id="A0A2R5GVL8"/>
<feature type="region of interest" description="Disordered" evidence="3">
    <location>
        <begin position="148"/>
        <end position="206"/>
    </location>
</feature>
<name>A0A2R5GVL8_9STRA</name>
<evidence type="ECO:0000256" key="2">
    <source>
        <dbReference type="ARBA" id="ARBA00008017"/>
    </source>
</evidence>
<accession>A0A2R5GVL8</accession>
<feature type="compositionally biased region" description="Polar residues" evidence="3">
    <location>
        <begin position="498"/>
        <end position="515"/>
    </location>
</feature>
<dbReference type="Proteomes" id="UP000241890">
    <property type="component" value="Unassembled WGS sequence"/>
</dbReference>
<dbReference type="InParanoid" id="A0A2R5GVL8"/>
<evidence type="ECO:0000313" key="5">
    <source>
        <dbReference type="EMBL" id="GBG32451.1"/>
    </source>
</evidence>
<feature type="region of interest" description="Disordered" evidence="3">
    <location>
        <begin position="1"/>
        <end position="112"/>
    </location>
</feature>
<feature type="compositionally biased region" description="Basic and acidic residues" evidence="3">
    <location>
        <begin position="57"/>
        <end position="67"/>
    </location>
</feature>
<proteinExistence type="inferred from homology"/>
<feature type="transmembrane region" description="Helical" evidence="4">
    <location>
        <begin position="754"/>
        <end position="772"/>
    </location>
</feature>
<feature type="compositionally biased region" description="Polar residues" evidence="3">
    <location>
        <begin position="159"/>
        <end position="168"/>
    </location>
</feature>
<sequence>MEGPSMDPLEKNRDSGDDSPDATGEQDGAPLYARVGDVSAEPCEEQQLDGEQYGARVQHDPDQDEKLAAWQGLQHLQQQQQEDDLGNVPWSGEGNEQLQSSWNNQTLDKDEAQFAQELAQQQLGIELQHRLPEEQVHPEVLQPNDPKQAADAEMEMHLQSLSGPTQAEEQAKETLYVADSHESDDKGKNHSDEDWSSDSESTDSNTTAGPLCFCFRGRRFARKLRRYITLRPVRIAIFSVGLILIIVGSFMKAFNVLDDRYLPTALLFTGCSLSSGIIADLIVVSIFWLLSKLVHVSENKEVEYFVTATVFYLGNIRNGLINLLWCLIIIIMLVCWVPRDDNETIVPKWSSAYYHTIRILAILALTILARIISVLLRSYLVQGFGTRSYQEKVKETLGEEIILAKLRRVKPDPVLTSLQSRTQLVIREGGTVGPELWQNLLRYVNSHHVDGLEPRNGHHQAVQPGVDNGLSKRSHPVAISVFAWLVARIDAIKKPTKQQRPNNSTGHSRSASFHSAGTGDSLDDDTLYDRDLDNAWNTNTFDERSATESPPVASLFARSASPPMPPPSSTSSSNVSMQSLARPNLASTRNADRSSMFELAEPAVRSRSSGEVPRARRRKGPTTFAGVMRRAKAALDPIGDSRASTPRSMDRIELLARNEALSYARQKRKAFAKDNGQTRLSLRFLLKQDVLPILQEIDSAFDWDHLWEKYFDPKRNGFVTWHTFKEVITGFYEARYNLALTLADSQAVLKSMDVVIMSVLMMLVITMGLALYSTELVAMLASIGTVIVGYSFVFGSTVASSFENIVFLFGIHQYDVGDSLYMNGDFYTVLRIRLLTTDFLQMDGNFIRLENHQVAAMAPISNLSTSRNHAVRLETFIPTVEATEAFILKLKEKIKTYADNNPHLYAYIIAQARDLMHPMRATGEMAAWGTHPTHTRIIFWVEFSFSFEDVGRVFDAQSQCVVKIGDILTSLGVVKPLLDGPLVGARPSDSDSTAAKVEPHRPRMAPLTGPITASSYMSSQPAAEGRDSPVLQAPIPMRVHYDEHQEFPPRTTTPANY</sequence>
<comment type="similarity">
    <text evidence="2">Belongs to the MscS (TC 1.A.23) family.</text>
</comment>
<keyword evidence="6" id="KW-1185">Reference proteome</keyword>
<dbReference type="PANTHER" id="PTHR31618:SF1">
    <property type="entry name" value="EF-HAND DOMAIN-CONTAINING PROTEIN"/>
    <property type="match status" value="1"/>
</dbReference>
<feature type="compositionally biased region" description="Low complexity" evidence="3">
    <location>
        <begin position="71"/>
        <end position="80"/>
    </location>
</feature>
<dbReference type="InterPro" id="IPR016688">
    <property type="entry name" value="MscS-like_plants/fungi"/>
</dbReference>
<keyword evidence="4" id="KW-0812">Transmembrane</keyword>
<evidence type="ECO:0000256" key="4">
    <source>
        <dbReference type="SAM" id="Phobius"/>
    </source>
</evidence>
<reference evidence="5 6" key="1">
    <citation type="submission" date="2017-12" db="EMBL/GenBank/DDBJ databases">
        <title>Sequencing, de novo assembly and annotation of complete genome of a new Thraustochytrid species, strain FCC1311.</title>
        <authorList>
            <person name="Sedici K."/>
            <person name="Godart F."/>
            <person name="Aiese Cigliano R."/>
            <person name="Sanseverino W."/>
            <person name="Barakat M."/>
            <person name="Ortet P."/>
            <person name="Marechal E."/>
            <person name="Cagnac O."/>
            <person name="Amato A."/>
        </authorList>
    </citation>
    <scope>NUCLEOTIDE SEQUENCE [LARGE SCALE GENOMIC DNA]</scope>
</reference>
<feature type="region of interest" description="Disordered" evidence="3">
    <location>
        <begin position="984"/>
        <end position="1028"/>
    </location>
</feature>
<feature type="transmembrane region" description="Helical" evidence="4">
    <location>
        <begin position="359"/>
        <end position="380"/>
    </location>
</feature>
<evidence type="ECO:0000256" key="1">
    <source>
        <dbReference type="ARBA" id="ARBA00004141"/>
    </source>
</evidence>
<dbReference type="EMBL" id="BEYU01000122">
    <property type="protein sequence ID" value="GBG32451.1"/>
    <property type="molecule type" value="Genomic_DNA"/>
</dbReference>
<feature type="region of interest" description="Disordered" evidence="3">
    <location>
        <begin position="539"/>
        <end position="622"/>
    </location>
</feature>
<comment type="caution">
    <text evidence="5">The sequence shown here is derived from an EMBL/GenBank/DDBJ whole genome shotgun (WGS) entry which is preliminary data.</text>
</comment>
<protein>
    <submittedName>
        <fullName evidence="5">Mechanosensitive ion channel protein 10</fullName>
    </submittedName>
</protein>
<keyword evidence="4" id="KW-0472">Membrane</keyword>